<dbReference type="EMBL" id="CM042018">
    <property type="protein sequence ID" value="KAI3827139.1"/>
    <property type="molecule type" value="Genomic_DNA"/>
</dbReference>
<reference evidence="2" key="1">
    <citation type="journal article" date="2022" name="Mol. Ecol. Resour.">
        <title>The genomes of chicory, endive, great burdock and yacon provide insights into Asteraceae palaeo-polyploidization history and plant inulin production.</title>
        <authorList>
            <person name="Fan W."/>
            <person name="Wang S."/>
            <person name="Wang H."/>
            <person name="Wang A."/>
            <person name="Jiang F."/>
            <person name="Liu H."/>
            <person name="Zhao H."/>
            <person name="Xu D."/>
            <person name="Zhang Y."/>
        </authorList>
    </citation>
    <scope>NUCLEOTIDE SEQUENCE [LARGE SCALE GENOMIC DNA]</scope>
    <source>
        <strain evidence="2">cv. Yunnan</strain>
    </source>
</reference>
<name>A0ACB9K4F4_9ASTR</name>
<accession>A0ACB9K4F4</accession>
<organism evidence="1 2">
    <name type="scientific">Smallanthus sonchifolius</name>
    <dbReference type="NCBI Taxonomy" id="185202"/>
    <lineage>
        <taxon>Eukaryota</taxon>
        <taxon>Viridiplantae</taxon>
        <taxon>Streptophyta</taxon>
        <taxon>Embryophyta</taxon>
        <taxon>Tracheophyta</taxon>
        <taxon>Spermatophyta</taxon>
        <taxon>Magnoliopsida</taxon>
        <taxon>eudicotyledons</taxon>
        <taxon>Gunneridae</taxon>
        <taxon>Pentapetalae</taxon>
        <taxon>asterids</taxon>
        <taxon>campanulids</taxon>
        <taxon>Asterales</taxon>
        <taxon>Asteraceae</taxon>
        <taxon>Asteroideae</taxon>
        <taxon>Heliantheae alliance</taxon>
        <taxon>Millerieae</taxon>
        <taxon>Smallanthus</taxon>
    </lineage>
</organism>
<dbReference type="Proteomes" id="UP001056120">
    <property type="component" value="Linkage Group LG01"/>
</dbReference>
<protein>
    <submittedName>
        <fullName evidence="1">Uncharacterized protein</fullName>
    </submittedName>
</protein>
<gene>
    <name evidence="1" type="ORF">L1987_01209</name>
</gene>
<sequence length="102" mass="11578">MTESVVRTKAVRCSTTHFSQQVEPPRSVDFDHEENMTSLNLDASMDGVFNTDFTDSLFKLNDDQRLVSRDDMMSTVGDRDSISKEILDYFTSEIGGEWLSSL</sequence>
<evidence type="ECO:0000313" key="2">
    <source>
        <dbReference type="Proteomes" id="UP001056120"/>
    </source>
</evidence>
<reference evidence="1 2" key="2">
    <citation type="journal article" date="2022" name="Mol. Ecol. Resour.">
        <title>The genomes of chicory, endive, great burdock and yacon provide insights into Asteraceae paleo-polyploidization history and plant inulin production.</title>
        <authorList>
            <person name="Fan W."/>
            <person name="Wang S."/>
            <person name="Wang H."/>
            <person name="Wang A."/>
            <person name="Jiang F."/>
            <person name="Liu H."/>
            <person name="Zhao H."/>
            <person name="Xu D."/>
            <person name="Zhang Y."/>
        </authorList>
    </citation>
    <scope>NUCLEOTIDE SEQUENCE [LARGE SCALE GENOMIC DNA]</scope>
    <source>
        <strain evidence="2">cv. Yunnan</strain>
        <tissue evidence="1">Leaves</tissue>
    </source>
</reference>
<proteinExistence type="predicted"/>
<keyword evidence="2" id="KW-1185">Reference proteome</keyword>
<evidence type="ECO:0000313" key="1">
    <source>
        <dbReference type="EMBL" id="KAI3827139.1"/>
    </source>
</evidence>
<comment type="caution">
    <text evidence="1">The sequence shown here is derived from an EMBL/GenBank/DDBJ whole genome shotgun (WGS) entry which is preliminary data.</text>
</comment>